<keyword evidence="2" id="KW-0802">TPR repeat</keyword>
<dbReference type="OrthoDB" id="20872at2759"/>
<dbReference type="SUPFAM" id="SSF48403">
    <property type="entry name" value="Ankyrin repeat"/>
    <property type="match status" value="1"/>
</dbReference>
<evidence type="ECO:0000313" key="4">
    <source>
        <dbReference type="Proteomes" id="UP001153076"/>
    </source>
</evidence>
<keyword evidence="4" id="KW-1185">Reference proteome</keyword>
<dbReference type="InterPro" id="IPR036770">
    <property type="entry name" value="Ankyrin_rpt-contain_sf"/>
</dbReference>
<keyword evidence="1" id="KW-0040">ANK repeat</keyword>
<sequence length="483" mass="52529">MPRGMVDLGKANFCIFLAYGSEAEAALRAARMSDSRATSVLKTTLTMMISAPRCSGFAAEFGHGREERAKALMDVRYPNGRTVLHYAAGGGRTQICEYLIEQLKVDVDVKDDIGDTPLHTAALAEQYLTSAYLLDHGAQPNAANHKGIAPLHIAAMNGRQDQLRLLISKGAEVSAQPLCGTPLQCAAAMGMKNAVKILLDSDANVSKFSFSSDVHTTGASHCGKFRSLCKVIAQGSMMTDMAGTDPNLVSHGVTPLTVAVSEGQTKIIKCLLKAGADPNVTNFVKIAAMRGSRADVRALLQATTPIPSIADWSVDGILKYVQSVEAENQRKSIVEQKFHEAKAKGAEAVARNDYLEAIYWYTEASLAMTAKPKDAAVISNRSLCWARLNEGSNALKDAMACIILRPDWPKPYYRAGVAWRILQDYERAAEAFEMGLMMDPENKDLQDAKRDAETALRAARMSDFRGTFMHEYAIDSDDLCSMM</sequence>
<evidence type="ECO:0000256" key="1">
    <source>
        <dbReference type="PROSITE-ProRule" id="PRU00023"/>
    </source>
</evidence>
<proteinExistence type="predicted"/>
<dbReference type="PRINTS" id="PR01415">
    <property type="entry name" value="ANKYRIN"/>
</dbReference>
<dbReference type="Gene3D" id="1.25.40.10">
    <property type="entry name" value="Tetratricopeptide repeat domain"/>
    <property type="match status" value="1"/>
</dbReference>
<dbReference type="InterPro" id="IPR051616">
    <property type="entry name" value="Cul2-RING_E3_ligase_SR"/>
</dbReference>
<dbReference type="AlphaFoldDB" id="A0A9Q1KEM3"/>
<dbReference type="Pfam" id="PF13637">
    <property type="entry name" value="Ank_4"/>
    <property type="match status" value="1"/>
</dbReference>
<reference evidence="3" key="1">
    <citation type="submission" date="2022-04" db="EMBL/GenBank/DDBJ databases">
        <title>Carnegiea gigantea Genome sequencing and assembly v2.</title>
        <authorList>
            <person name="Copetti D."/>
            <person name="Sanderson M.J."/>
            <person name="Burquez A."/>
            <person name="Wojciechowski M.F."/>
        </authorList>
    </citation>
    <scope>NUCLEOTIDE SEQUENCE</scope>
    <source>
        <strain evidence="3">SGP5-SGP5p</strain>
        <tissue evidence="3">Aerial part</tissue>
    </source>
</reference>
<dbReference type="SUPFAM" id="SSF48452">
    <property type="entry name" value="TPR-like"/>
    <property type="match status" value="1"/>
</dbReference>
<dbReference type="InterPro" id="IPR002110">
    <property type="entry name" value="Ankyrin_rpt"/>
</dbReference>
<accession>A0A9Q1KEM3</accession>
<organism evidence="3 4">
    <name type="scientific">Carnegiea gigantea</name>
    <dbReference type="NCBI Taxonomy" id="171969"/>
    <lineage>
        <taxon>Eukaryota</taxon>
        <taxon>Viridiplantae</taxon>
        <taxon>Streptophyta</taxon>
        <taxon>Embryophyta</taxon>
        <taxon>Tracheophyta</taxon>
        <taxon>Spermatophyta</taxon>
        <taxon>Magnoliopsida</taxon>
        <taxon>eudicotyledons</taxon>
        <taxon>Gunneridae</taxon>
        <taxon>Pentapetalae</taxon>
        <taxon>Caryophyllales</taxon>
        <taxon>Cactineae</taxon>
        <taxon>Cactaceae</taxon>
        <taxon>Cactoideae</taxon>
        <taxon>Echinocereeae</taxon>
        <taxon>Carnegiea</taxon>
    </lineage>
</organism>
<feature type="repeat" description="ANK" evidence="1">
    <location>
        <begin position="113"/>
        <end position="145"/>
    </location>
</feature>
<dbReference type="SMART" id="SM00028">
    <property type="entry name" value="TPR"/>
    <property type="match status" value="2"/>
</dbReference>
<dbReference type="PANTHER" id="PTHR46224">
    <property type="entry name" value="ANKYRIN REPEAT FAMILY PROTEIN"/>
    <property type="match status" value="1"/>
</dbReference>
<dbReference type="SMART" id="SM00248">
    <property type="entry name" value="ANK"/>
    <property type="match status" value="5"/>
</dbReference>
<dbReference type="EMBL" id="JAKOGI010000153">
    <property type="protein sequence ID" value="KAJ8441847.1"/>
    <property type="molecule type" value="Genomic_DNA"/>
</dbReference>
<dbReference type="Proteomes" id="UP001153076">
    <property type="component" value="Unassembled WGS sequence"/>
</dbReference>
<dbReference type="PROSITE" id="PS50005">
    <property type="entry name" value="TPR"/>
    <property type="match status" value="1"/>
</dbReference>
<dbReference type="PROSITE" id="PS50088">
    <property type="entry name" value="ANK_REPEAT"/>
    <property type="match status" value="4"/>
</dbReference>
<dbReference type="InterPro" id="IPR019734">
    <property type="entry name" value="TPR_rpt"/>
</dbReference>
<evidence type="ECO:0000256" key="2">
    <source>
        <dbReference type="PROSITE-ProRule" id="PRU00339"/>
    </source>
</evidence>
<dbReference type="InterPro" id="IPR011990">
    <property type="entry name" value="TPR-like_helical_dom_sf"/>
</dbReference>
<dbReference type="Pfam" id="PF12796">
    <property type="entry name" value="Ank_2"/>
    <property type="match status" value="1"/>
</dbReference>
<feature type="repeat" description="ANK" evidence="1">
    <location>
        <begin position="79"/>
        <end position="101"/>
    </location>
</feature>
<dbReference type="PROSITE" id="PS50297">
    <property type="entry name" value="ANK_REP_REGION"/>
    <property type="match status" value="4"/>
</dbReference>
<evidence type="ECO:0000313" key="3">
    <source>
        <dbReference type="EMBL" id="KAJ8441847.1"/>
    </source>
</evidence>
<dbReference type="PANTHER" id="PTHR46224:SF67">
    <property type="entry name" value="HSP70-HSP90 ORGANIZING PROTEIN 3-LIKE"/>
    <property type="match status" value="1"/>
</dbReference>
<gene>
    <name evidence="3" type="ORF">Cgig2_021537</name>
</gene>
<dbReference type="Gene3D" id="1.25.40.20">
    <property type="entry name" value="Ankyrin repeat-containing domain"/>
    <property type="match status" value="2"/>
</dbReference>
<dbReference type="Pfam" id="PF00023">
    <property type="entry name" value="Ank"/>
    <property type="match status" value="1"/>
</dbReference>
<protein>
    <submittedName>
        <fullName evidence="3">Uncharacterized protein</fullName>
    </submittedName>
</protein>
<feature type="repeat" description="TPR" evidence="2">
    <location>
        <begin position="409"/>
        <end position="442"/>
    </location>
</feature>
<feature type="repeat" description="ANK" evidence="1">
    <location>
        <begin position="251"/>
        <end position="283"/>
    </location>
</feature>
<feature type="repeat" description="ANK" evidence="1">
    <location>
        <begin position="146"/>
        <end position="178"/>
    </location>
</feature>
<name>A0A9Q1KEM3_9CARY</name>
<comment type="caution">
    <text evidence="3">The sequence shown here is derived from an EMBL/GenBank/DDBJ whole genome shotgun (WGS) entry which is preliminary data.</text>
</comment>